<evidence type="ECO:0000259" key="8">
    <source>
        <dbReference type="Pfam" id="PF24882"/>
    </source>
</evidence>
<evidence type="ECO:0000256" key="4">
    <source>
        <dbReference type="ARBA" id="ARBA00023242"/>
    </source>
</evidence>
<protein>
    <recommendedName>
        <fullName evidence="5">Origin recognition complex subunit 2</fullName>
    </recommendedName>
</protein>
<feature type="compositionally biased region" description="Basic residues" evidence="6">
    <location>
        <begin position="189"/>
        <end position="201"/>
    </location>
</feature>
<evidence type="ECO:0000313" key="10">
    <source>
        <dbReference type="Proteomes" id="UP000076863"/>
    </source>
</evidence>
<dbReference type="GO" id="GO:0003688">
    <property type="term" value="F:DNA replication origin binding"/>
    <property type="evidence" value="ECO:0007669"/>
    <property type="project" value="UniProtKB-UniRule"/>
</dbReference>
<evidence type="ECO:0000256" key="6">
    <source>
        <dbReference type="SAM" id="MobiDB-lite"/>
    </source>
</evidence>
<gene>
    <name evidence="9" type="ORF">BBO_05345</name>
</gene>
<feature type="compositionally biased region" description="Low complexity" evidence="6">
    <location>
        <begin position="175"/>
        <end position="188"/>
    </location>
</feature>
<evidence type="ECO:0000256" key="3">
    <source>
        <dbReference type="ARBA" id="ARBA00022705"/>
    </source>
</evidence>
<feature type="region of interest" description="Disordered" evidence="6">
    <location>
        <begin position="1"/>
        <end position="27"/>
    </location>
</feature>
<organism evidence="9 10">
    <name type="scientific">Beauveria brongniartii RCEF 3172</name>
    <dbReference type="NCBI Taxonomy" id="1081107"/>
    <lineage>
        <taxon>Eukaryota</taxon>
        <taxon>Fungi</taxon>
        <taxon>Dikarya</taxon>
        <taxon>Ascomycota</taxon>
        <taxon>Pezizomycotina</taxon>
        <taxon>Sordariomycetes</taxon>
        <taxon>Hypocreomycetidae</taxon>
        <taxon>Hypocreales</taxon>
        <taxon>Cordycipitaceae</taxon>
        <taxon>Beauveria</taxon>
        <taxon>Beauveria brongniartii</taxon>
    </lineage>
</organism>
<dbReference type="InterPro" id="IPR056773">
    <property type="entry name" value="WHD_ORC2"/>
</dbReference>
<dbReference type="InterPro" id="IPR007220">
    <property type="entry name" value="ORC2"/>
</dbReference>
<comment type="function">
    <text evidence="5">Component of the origin recognition complex (ORC) that binds origins of replication. DNA-binding is ATP-dependent. ORC is required to assemble the pre-replication complex necessary to initiate DNA replication.</text>
</comment>
<comment type="caution">
    <text evidence="9">The sequence shown here is derived from an EMBL/GenBank/DDBJ whole genome shotgun (WGS) entry which is preliminary data.</text>
</comment>
<feature type="domain" description="Origin recognition complex subunit 2 RecA-like" evidence="7">
    <location>
        <begin position="264"/>
        <end position="440"/>
    </location>
</feature>
<keyword evidence="10" id="KW-1185">Reference proteome</keyword>
<dbReference type="Proteomes" id="UP000076863">
    <property type="component" value="Unassembled WGS sequence"/>
</dbReference>
<dbReference type="Pfam" id="PF24882">
    <property type="entry name" value="WHD_ORC2"/>
    <property type="match status" value="1"/>
</dbReference>
<dbReference type="PANTHER" id="PTHR14052">
    <property type="entry name" value="ORIGIN RECOGNITION COMPLEX SUBUNIT 2"/>
    <property type="match status" value="1"/>
</dbReference>
<dbReference type="Pfam" id="PF04084">
    <property type="entry name" value="RecA-like_ORC2"/>
    <property type="match status" value="1"/>
</dbReference>
<feature type="domain" description="Origin recognition complex subunit 2 winged-helix" evidence="8">
    <location>
        <begin position="511"/>
        <end position="569"/>
    </location>
</feature>
<dbReference type="PANTHER" id="PTHR14052:SF0">
    <property type="entry name" value="ORIGIN RECOGNITION COMPLEX SUBUNIT 2"/>
    <property type="match status" value="1"/>
</dbReference>
<feature type="region of interest" description="Disordered" evidence="6">
    <location>
        <begin position="41"/>
        <end position="147"/>
    </location>
</feature>
<comment type="subcellular location">
    <subcellularLocation>
        <location evidence="1 5">Nucleus</location>
    </subcellularLocation>
</comment>
<feature type="compositionally biased region" description="Basic residues" evidence="6">
    <location>
        <begin position="65"/>
        <end position="76"/>
    </location>
</feature>
<dbReference type="OrthoDB" id="346673at2759"/>
<keyword evidence="3 5" id="KW-0235">DNA replication</keyword>
<dbReference type="GO" id="GO:0005664">
    <property type="term" value="C:nuclear origin of replication recognition complex"/>
    <property type="evidence" value="ECO:0007669"/>
    <property type="project" value="UniProtKB-UniRule"/>
</dbReference>
<dbReference type="AlphaFoldDB" id="A0A167D639"/>
<keyword evidence="4 5" id="KW-0539">Nucleus</keyword>
<evidence type="ECO:0000256" key="2">
    <source>
        <dbReference type="ARBA" id="ARBA00007421"/>
    </source>
</evidence>
<evidence type="ECO:0000256" key="1">
    <source>
        <dbReference type="ARBA" id="ARBA00004123"/>
    </source>
</evidence>
<dbReference type="GO" id="GO:0006260">
    <property type="term" value="P:DNA replication"/>
    <property type="evidence" value="ECO:0007669"/>
    <property type="project" value="UniProtKB-UniRule"/>
</dbReference>
<proteinExistence type="inferred from homology"/>
<feature type="compositionally biased region" description="Low complexity" evidence="6">
    <location>
        <begin position="77"/>
        <end position="102"/>
    </location>
</feature>
<evidence type="ECO:0000259" key="7">
    <source>
        <dbReference type="Pfam" id="PF04084"/>
    </source>
</evidence>
<evidence type="ECO:0000313" key="9">
    <source>
        <dbReference type="EMBL" id="OAA41986.1"/>
    </source>
</evidence>
<reference evidence="9 10" key="1">
    <citation type="journal article" date="2016" name="Genome Biol. Evol.">
        <title>Divergent and convergent evolution of fungal pathogenicity.</title>
        <authorList>
            <person name="Shang Y."/>
            <person name="Xiao G."/>
            <person name="Zheng P."/>
            <person name="Cen K."/>
            <person name="Zhan S."/>
            <person name="Wang C."/>
        </authorList>
    </citation>
    <scope>NUCLEOTIDE SEQUENCE [LARGE SCALE GENOMIC DNA]</scope>
    <source>
        <strain evidence="9 10">RCEF 3172</strain>
    </source>
</reference>
<name>A0A167D639_9HYPO</name>
<comment type="subunit">
    <text evidence="5">Component of the origin recognition complex (ORC).</text>
</comment>
<evidence type="ECO:0000256" key="5">
    <source>
        <dbReference type="RuleBase" id="RU368084"/>
    </source>
</evidence>
<dbReference type="EMBL" id="AZHA01000015">
    <property type="protein sequence ID" value="OAA41986.1"/>
    <property type="molecule type" value="Genomic_DNA"/>
</dbReference>
<feature type="compositionally biased region" description="Basic and acidic residues" evidence="6">
    <location>
        <begin position="1"/>
        <end position="21"/>
    </location>
</feature>
<sequence length="579" mass="62520">MDHAGHDHDEGPPTKRQRSAESLDATMLSASEDILVNGFDPAMDTQVTDDAASEVVYESTPVVTPRKRGRPPKHTPTKSPATPSTSARNTTTTTMATAHLTPLKAVGPNASTPGRHAADRSARRKTARALLEHATGDGPSDDDAGIEDDQEEDLARAIFGDTSDEDEDDGLLPNADAADAATAAATTPTKKKQRRPRKRAKSPTPPRDLPPQEMYFFHNKPGRPKTSDNTLAGLRLLTHDEYFDIVRGKGTASATTTQRHAKDVEYLETLHAESFAQWALELAHGFSLCLYGYGSKRALLKRFAAYLHDLVPESPIVVVNGYAPTTNIRDILACVARAVLPPTKKKSLPSAQQPLATARSILAHLAPSSSSSSSPATLTIVVHSIDASALRRSSPSSYAVLACLAAHPAVHFVCSADAPDFPLLWDVGARSAFSFVFHDATTFAPLAGGAELDPVDEVHELLGRKAHRVHGREGVAFVLKSLPENARNLFRLLVGEVLVAMDEDAAGREDGAAGVEYRMVYNKAVEEFVCSSEMAFRTLLKEFHDHQIITSRKDALGTELLSLPFGREELEAILEDLMA</sequence>
<accession>A0A167D639</accession>
<dbReference type="InterPro" id="IPR056772">
    <property type="entry name" value="RecA-like_ORC2"/>
</dbReference>
<feature type="region of interest" description="Disordered" evidence="6">
    <location>
        <begin position="162"/>
        <end position="212"/>
    </location>
</feature>
<comment type="similarity">
    <text evidence="2 5">Belongs to the ORC2 family.</text>
</comment>